<evidence type="ECO:0000313" key="1">
    <source>
        <dbReference type="EMBL" id="KAJ7722535.1"/>
    </source>
</evidence>
<evidence type="ECO:0000313" key="2">
    <source>
        <dbReference type="Proteomes" id="UP001215598"/>
    </source>
</evidence>
<proteinExistence type="predicted"/>
<protein>
    <submittedName>
        <fullName evidence="1">Uncharacterized protein</fullName>
    </submittedName>
</protein>
<sequence length="119" mass="13378">MSFTVLTLPKLSDRFSPLRNLDIEPAQRKGYLKHPNTDFWDKLDLKLQDIREKAGGESKKVVKAFCSILEADQAKHGQKTYKGSDMEDKTNEFQQMVDNIIDISAMDAATSTQDQPGGT</sequence>
<dbReference type="AlphaFoldDB" id="A0AAD7ML58"/>
<reference evidence="1" key="1">
    <citation type="submission" date="2023-03" db="EMBL/GenBank/DDBJ databases">
        <title>Massive genome expansion in bonnet fungi (Mycena s.s.) driven by repeated elements and novel gene families across ecological guilds.</title>
        <authorList>
            <consortium name="Lawrence Berkeley National Laboratory"/>
            <person name="Harder C.B."/>
            <person name="Miyauchi S."/>
            <person name="Viragh M."/>
            <person name="Kuo A."/>
            <person name="Thoen E."/>
            <person name="Andreopoulos B."/>
            <person name="Lu D."/>
            <person name="Skrede I."/>
            <person name="Drula E."/>
            <person name="Henrissat B."/>
            <person name="Morin E."/>
            <person name="Kohler A."/>
            <person name="Barry K."/>
            <person name="LaButti K."/>
            <person name="Morin E."/>
            <person name="Salamov A."/>
            <person name="Lipzen A."/>
            <person name="Mereny Z."/>
            <person name="Hegedus B."/>
            <person name="Baldrian P."/>
            <person name="Stursova M."/>
            <person name="Weitz H."/>
            <person name="Taylor A."/>
            <person name="Grigoriev I.V."/>
            <person name="Nagy L.G."/>
            <person name="Martin F."/>
            <person name="Kauserud H."/>
        </authorList>
    </citation>
    <scope>NUCLEOTIDE SEQUENCE</scope>
    <source>
        <strain evidence="1">CBHHK182m</strain>
    </source>
</reference>
<keyword evidence="2" id="KW-1185">Reference proteome</keyword>
<name>A0AAD7ML58_9AGAR</name>
<organism evidence="1 2">
    <name type="scientific">Mycena metata</name>
    <dbReference type="NCBI Taxonomy" id="1033252"/>
    <lineage>
        <taxon>Eukaryota</taxon>
        <taxon>Fungi</taxon>
        <taxon>Dikarya</taxon>
        <taxon>Basidiomycota</taxon>
        <taxon>Agaricomycotina</taxon>
        <taxon>Agaricomycetes</taxon>
        <taxon>Agaricomycetidae</taxon>
        <taxon>Agaricales</taxon>
        <taxon>Marasmiineae</taxon>
        <taxon>Mycenaceae</taxon>
        <taxon>Mycena</taxon>
    </lineage>
</organism>
<dbReference type="Proteomes" id="UP001215598">
    <property type="component" value="Unassembled WGS sequence"/>
</dbReference>
<dbReference type="EMBL" id="JARKIB010000219">
    <property type="protein sequence ID" value="KAJ7722535.1"/>
    <property type="molecule type" value="Genomic_DNA"/>
</dbReference>
<gene>
    <name evidence="1" type="ORF">B0H16DRAFT_1737734</name>
</gene>
<accession>A0AAD7ML58</accession>
<comment type="caution">
    <text evidence="1">The sequence shown here is derived from an EMBL/GenBank/DDBJ whole genome shotgun (WGS) entry which is preliminary data.</text>
</comment>